<name>A0A176VSV2_MARPO</name>
<keyword evidence="2" id="KW-1185">Reference proteome</keyword>
<accession>A0A176VSV2</accession>
<protein>
    <submittedName>
        <fullName evidence="1">Uncharacterized protein</fullName>
    </submittedName>
</protein>
<proteinExistence type="predicted"/>
<reference evidence="1" key="1">
    <citation type="submission" date="2016-03" db="EMBL/GenBank/DDBJ databases">
        <title>Mechanisms controlling the formation of the plant cell surface in tip-growing cells are functionally conserved among land plants.</title>
        <authorList>
            <person name="Honkanen S."/>
            <person name="Jones V.A."/>
            <person name="Morieri G."/>
            <person name="Champion C."/>
            <person name="Hetherington A.J."/>
            <person name="Kelly S."/>
            <person name="Saint-Marcoux D."/>
            <person name="Proust H."/>
            <person name="Prescott H."/>
            <person name="Dolan L."/>
        </authorList>
    </citation>
    <scope>NUCLEOTIDE SEQUENCE [LARGE SCALE GENOMIC DNA]</scope>
    <source>
        <tissue evidence="1">Whole gametophyte</tissue>
    </source>
</reference>
<dbReference type="Proteomes" id="UP000077202">
    <property type="component" value="Unassembled WGS sequence"/>
</dbReference>
<dbReference type="EMBL" id="LVLJ01002730">
    <property type="protein sequence ID" value="OAE23890.1"/>
    <property type="molecule type" value="Genomic_DNA"/>
</dbReference>
<evidence type="ECO:0000313" key="1">
    <source>
        <dbReference type="EMBL" id="OAE23890.1"/>
    </source>
</evidence>
<organism evidence="1 2">
    <name type="scientific">Marchantia polymorpha subsp. ruderalis</name>
    <dbReference type="NCBI Taxonomy" id="1480154"/>
    <lineage>
        <taxon>Eukaryota</taxon>
        <taxon>Viridiplantae</taxon>
        <taxon>Streptophyta</taxon>
        <taxon>Embryophyta</taxon>
        <taxon>Marchantiophyta</taxon>
        <taxon>Marchantiopsida</taxon>
        <taxon>Marchantiidae</taxon>
        <taxon>Marchantiales</taxon>
        <taxon>Marchantiaceae</taxon>
        <taxon>Marchantia</taxon>
    </lineage>
</organism>
<sequence>MKVRNGRHAEPVHIRALGYEEEIPGSDCKSYTRTGIRRGLVAGAGGRSACGWQQKWTVKAEREWCVLALGKEMSAPSAPTCRTVGGWGSSLPYLSVDDFTLITEVWPLMLVSIALHKALLGDELVLITLAILDMLGAVICINLSL</sequence>
<dbReference type="AlphaFoldDB" id="A0A176VSV2"/>
<evidence type="ECO:0000313" key="2">
    <source>
        <dbReference type="Proteomes" id="UP000077202"/>
    </source>
</evidence>
<gene>
    <name evidence="1" type="ORF">AXG93_1217s1010</name>
</gene>
<comment type="caution">
    <text evidence="1">The sequence shown here is derived from an EMBL/GenBank/DDBJ whole genome shotgun (WGS) entry which is preliminary data.</text>
</comment>